<organism evidence="2 3">
    <name type="scientific">Duncaniella dubosii</name>
    <dbReference type="NCBI Taxonomy" id="2518971"/>
    <lineage>
        <taxon>Bacteria</taxon>
        <taxon>Pseudomonadati</taxon>
        <taxon>Bacteroidota</taxon>
        <taxon>Bacteroidia</taxon>
        <taxon>Bacteroidales</taxon>
        <taxon>Muribaculaceae</taxon>
        <taxon>Duncaniella</taxon>
    </lineage>
</organism>
<keyword evidence="1" id="KW-0175">Coiled coil</keyword>
<sequence length="97" mass="11209">MAANLQERINKIEAKAALMVERYGLMRDALADAHKRIDELEAVIVRQKRELQERDRQIEYLKVASVLTPDHRDVEATRAVLAELVREIDKCINQLSL</sequence>
<evidence type="ECO:0000313" key="2">
    <source>
        <dbReference type="EMBL" id="QCD41933.1"/>
    </source>
</evidence>
<protein>
    <submittedName>
        <fullName evidence="2">Uncharacterized protein</fullName>
    </submittedName>
</protein>
<accession>A0A4P7W1Z8</accession>
<gene>
    <name evidence="2" type="ORF">E7747_06340</name>
</gene>
<evidence type="ECO:0000256" key="1">
    <source>
        <dbReference type="SAM" id="Coils"/>
    </source>
</evidence>
<dbReference type="RefSeq" id="WP_123613616.1">
    <property type="nucleotide sequence ID" value="NZ_CAXHQF010000108.1"/>
</dbReference>
<dbReference type="KEGG" id="ddb:E7747_06340"/>
<dbReference type="Proteomes" id="UP000297149">
    <property type="component" value="Chromosome"/>
</dbReference>
<keyword evidence="3" id="KW-1185">Reference proteome</keyword>
<feature type="coiled-coil region" evidence="1">
    <location>
        <begin position="2"/>
        <end position="94"/>
    </location>
</feature>
<name>A0A4P7W1Z8_9BACT</name>
<reference evidence="3" key="1">
    <citation type="submission" date="2019-02" db="EMBL/GenBank/DDBJ databases">
        <title>Isolation and identification of novel species under the genus Muribaculum.</title>
        <authorList>
            <person name="Miyake S."/>
            <person name="Ding Y."/>
            <person name="Low A."/>
            <person name="Soh M."/>
            <person name="Seedorf H."/>
        </authorList>
    </citation>
    <scope>NUCLEOTIDE SEQUENCE [LARGE SCALE GENOMIC DNA]</scope>
    <source>
        <strain evidence="3">H5</strain>
    </source>
</reference>
<proteinExistence type="predicted"/>
<dbReference type="EMBL" id="CP039396">
    <property type="protein sequence ID" value="QCD41933.1"/>
    <property type="molecule type" value="Genomic_DNA"/>
</dbReference>
<evidence type="ECO:0000313" key="3">
    <source>
        <dbReference type="Proteomes" id="UP000297149"/>
    </source>
</evidence>
<dbReference type="AlphaFoldDB" id="A0A4P7W1Z8"/>